<sequence>MTHAPDLDSFVLIPYTDVRIDISDVHLDIYTFRMDEI</sequence>
<organism evidence="1">
    <name type="scientific">marine sediment metagenome</name>
    <dbReference type="NCBI Taxonomy" id="412755"/>
    <lineage>
        <taxon>unclassified sequences</taxon>
        <taxon>metagenomes</taxon>
        <taxon>ecological metagenomes</taxon>
    </lineage>
</organism>
<name>A0A0F9HDH8_9ZZZZ</name>
<reference evidence="1" key="1">
    <citation type="journal article" date="2015" name="Nature">
        <title>Complex archaea that bridge the gap between prokaryotes and eukaryotes.</title>
        <authorList>
            <person name="Spang A."/>
            <person name="Saw J.H."/>
            <person name="Jorgensen S.L."/>
            <person name="Zaremba-Niedzwiedzka K."/>
            <person name="Martijn J."/>
            <person name="Lind A.E."/>
            <person name="van Eijk R."/>
            <person name="Schleper C."/>
            <person name="Guy L."/>
            <person name="Ettema T.J."/>
        </authorList>
    </citation>
    <scope>NUCLEOTIDE SEQUENCE</scope>
</reference>
<dbReference type="EMBL" id="LAZR01023082">
    <property type="protein sequence ID" value="KKL79720.1"/>
    <property type="molecule type" value="Genomic_DNA"/>
</dbReference>
<dbReference type="AlphaFoldDB" id="A0A0F9HDH8"/>
<accession>A0A0F9HDH8</accession>
<protein>
    <submittedName>
        <fullName evidence="1">Uncharacterized protein</fullName>
    </submittedName>
</protein>
<proteinExistence type="predicted"/>
<gene>
    <name evidence="1" type="ORF">LCGC14_2011970</name>
</gene>
<evidence type="ECO:0000313" key="1">
    <source>
        <dbReference type="EMBL" id="KKL79720.1"/>
    </source>
</evidence>
<comment type="caution">
    <text evidence="1">The sequence shown here is derived from an EMBL/GenBank/DDBJ whole genome shotgun (WGS) entry which is preliminary data.</text>
</comment>